<comment type="similarity">
    <text evidence="21">Belongs to the SAC3 family.</text>
</comment>
<dbReference type="PROSITE" id="PS50250">
    <property type="entry name" value="PCI"/>
    <property type="match status" value="1"/>
</dbReference>
<dbReference type="InterPro" id="IPR000504">
    <property type="entry name" value="RRM_dom"/>
</dbReference>
<feature type="compositionally biased region" description="Low complexity" evidence="25">
    <location>
        <begin position="28"/>
        <end position="50"/>
    </location>
</feature>
<keyword evidence="11" id="KW-0808">Transferase</keyword>
<keyword evidence="9" id="KW-0963">Cytoplasm</keyword>
<dbReference type="InterPro" id="IPR012677">
    <property type="entry name" value="Nucleotide-bd_a/b_plait_sf"/>
</dbReference>
<evidence type="ECO:0000256" key="16">
    <source>
        <dbReference type="ARBA" id="ARBA00023010"/>
    </source>
</evidence>
<evidence type="ECO:0000256" key="9">
    <source>
        <dbReference type="ARBA" id="ARBA00022490"/>
    </source>
</evidence>
<evidence type="ECO:0000256" key="22">
    <source>
        <dbReference type="ARBA" id="ARBA00048940"/>
    </source>
</evidence>
<evidence type="ECO:0000313" key="27">
    <source>
        <dbReference type="Ensembl" id="ENSPMGP00000017898.1"/>
    </source>
</evidence>
<accession>A0A3B4AL85</accession>
<evidence type="ECO:0000256" key="25">
    <source>
        <dbReference type="SAM" id="MobiDB-lite"/>
    </source>
</evidence>
<dbReference type="Pfam" id="PF03399">
    <property type="entry name" value="SAC3_GANP"/>
    <property type="match status" value="1"/>
</dbReference>
<evidence type="ECO:0000256" key="23">
    <source>
        <dbReference type="ARBA" id="ARBA00055631"/>
    </source>
</evidence>
<comment type="catalytic activity">
    <reaction evidence="22">
        <text>L-lysyl-[histone] + acetyl-CoA = N(6)-acetyl-L-lysyl-[histone] + CoA + H(+)</text>
        <dbReference type="Rhea" id="RHEA:21992"/>
        <dbReference type="Rhea" id="RHEA-COMP:9845"/>
        <dbReference type="Rhea" id="RHEA-COMP:11338"/>
        <dbReference type="ChEBI" id="CHEBI:15378"/>
        <dbReference type="ChEBI" id="CHEBI:29969"/>
        <dbReference type="ChEBI" id="CHEBI:57287"/>
        <dbReference type="ChEBI" id="CHEBI:57288"/>
        <dbReference type="ChEBI" id="CHEBI:61930"/>
        <dbReference type="EC" id="2.3.1.48"/>
    </reaction>
    <physiologicalReaction direction="left-to-right" evidence="22">
        <dbReference type="Rhea" id="RHEA:21993"/>
    </physiologicalReaction>
</comment>
<dbReference type="InterPro" id="IPR031910">
    <property type="entry name" value="GANP_CID_dom"/>
</dbReference>
<evidence type="ECO:0000313" key="28">
    <source>
        <dbReference type="Proteomes" id="UP000261520"/>
    </source>
</evidence>
<keyword evidence="10" id="KW-0597">Phosphoprotein</keyword>
<keyword evidence="12" id="KW-0509">mRNA transport</keyword>
<proteinExistence type="inferred from homology"/>
<feature type="region of interest" description="Disordered" evidence="25">
    <location>
        <begin position="476"/>
        <end position="515"/>
    </location>
</feature>
<evidence type="ECO:0000256" key="17">
    <source>
        <dbReference type="ARBA" id="ARBA00023054"/>
    </source>
</evidence>
<feature type="compositionally biased region" description="Basic and acidic residues" evidence="25">
    <location>
        <begin position="307"/>
        <end position="319"/>
    </location>
</feature>
<feature type="region of interest" description="Disordered" evidence="25">
    <location>
        <begin position="79"/>
        <end position="104"/>
    </location>
</feature>
<evidence type="ECO:0000256" key="4">
    <source>
        <dbReference type="ARBA" id="ARBA00004642"/>
    </source>
</evidence>
<dbReference type="InterPro" id="IPR005062">
    <property type="entry name" value="SAC3/GANP/THP3_conserved"/>
</dbReference>
<evidence type="ECO:0000256" key="12">
    <source>
        <dbReference type="ARBA" id="ARBA00022816"/>
    </source>
</evidence>
<dbReference type="InterPro" id="IPR000717">
    <property type="entry name" value="PCI_dom"/>
</dbReference>
<dbReference type="GO" id="GO:0003723">
    <property type="term" value="F:RNA binding"/>
    <property type="evidence" value="ECO:0007669"/>
    <property type="project" value="InterPro"/>
</dbReference>
<keyword evidence="13" id="KW-0391">Immunity</keyword>
<dbReference type="InterPro" id="IPR035979">
    <property type="entry name" value="RBD_domain_sf"/>
</dbReference>
<dbReference type="STRING" id="409849.ENSPMGP00000017898"/>
<feature type="compositionally biased region" description="Polar residues" evidence="25">
    <location>
        <begin position="1"/>
        <end position="19"/>
    </location>
</feature>
<comment type="subcellular location">
    <subcellularLocation>
        <location evidence="1">Chromosome</location>
    </subcellularLocation>
    <subcellularLocation>
        <location evidence="2">Cytoplasm</location>
    </subcellularLocation>
    <subcellularLocation>
        <location evidence="3">Nucleus</location>
        <location evidence="3">Nuclear pore complex</location>
    </subcellularLocation>
    <subcellularLocation>
        <location evidence="4">Nucleus</location>
        <location evidence="4">Nucleoplasm</location>
    </subcellularLocation>
</comment>
<feature type="compositionally biased region" description="Polar residues" evidence="25">
    <location>
        <begin position="259"/>
        <end position="272"/>
    </location>
</feature>
<keyword evidence="15" id="KW-0007">Acetylation</keyword>
<evidence type="ECO:0000256" key="18">
    <source>
        <dbReference type="ARBA" id="ARBA00023132"/>
    </source>
</evidence>
<evidence type="ECO:0000256" key="14">
    <source>
        <dbReference type="ARBA" id="ARBA00022927"/>
    </source>
</evidence>
<evidence type="ECO:0000256" key="8">
    <source>
        <dbReference type="ARBA" id="ARBA00022481"/>
    </source>
</evidence>
<evidence type="ECO:0000256" key="24">
    <source>
        <dbReference type="ARBA" id="ARBA00069544"/>
    </source>
</evidence>
<dbReference type="GO" id="GO:0005654">
    <property type="term" value="C:nucleoplasm"/>
    <property type="evidence" value="ECO:0007669"/>
    <property type="project" value="UniProtKB-SubCell"/>
</dbReference>
<evidence type="ECO:0000256" key="6">
    <source>
        <dbReference type="ARBA" id="ARBA00022448"/>
    </source>
</evidence>
<dbReference type="Ensembl" id="ENSPMGT00000019098.1">
    <property type="protein sequence ID" value="ENSPMGP00000017898.1"/>
    <property type="gene ID" value="ENSPMGG00000014646.1"/>
</dbReference>
<evidence type="ECO:0000256" key="15">
    <source>
        <dbReference type="ARBA" id="ARBA00022990"/>
    </source>
</evidence>
<sequence length="1530" mass="168397">MNPSNPFGSAQSGAFQAPSNAVKPGPFQPVFGQQSSSQPQQQNMGFFGSGFGQTSSSGVFGHAPAFGQPAATSQPVLTFGQTSSAPQQAPVFGQGSTAAQPPPAFGQATTTPLPAPMFGQSSSTTPQQAPPAFGPQTGSVFGGATFGQSGGFGQGFGGHASAFGAQSTSEFSFKPANEAVFKPIFSASTESTTTTTSNSAFGGGAQPALTASSSSGLFSSVKPGTGGFTFSQPAVLPVAQQPTASTSSTAPTTALQFTFSQPATPNKATSNVTQPTTPSSFTFTSKTVQTQSKPAFGPSKFGQTFGEAKDKAAGDKESSVEPTTETNVFARLGKATKRKDDAPGSSVGKEVTEEETAGETDAPRQPPKRPLVRSRGPPPGLFGRALSGLRRETSGAPKREAKEQVWDGAEGGETERQRAATPPTTSAPRVARETAERPEGTGEICGFAFLLKGSYYTSLRACSICLVVSYMFDSPHTEPSSSSSSSSAASLFSSPSSSSSRLGSRRESTDSLGGLSPNDCTALHIKHVPPDLNVKKVLEKHFGGFGKVRRVYCKPQQNSAVVHFDDHASAARAKKKGQFLHQHKLILLWQKKKQSERIFIFYNQTFRRLINSGADSEVSDLYVFRTVDRLERTVDRLESTGERGIERTTDHIERTVDRPTDRPVPSSLLHLIGQTAETAEEKYRLLEQRDKILRQGRPKRADLNLSKAFVGTCPDMCPEKERYMRETRNQLSVYEVLPNTEMVDHGAAIKEYSRSSADQEEPLPHELRPLPVLTRTMDYIVTQVLDQGQLQDNYRDWYDFVWNRTRGIRKDIIQQDLSCPDTVALIEKCTRFHIHCAHQLCEEHLSAFDPKINNENMTKCLQSLKEMYQDLSTRGVYCPREAEFRQYKILLNLNEGDILREAQQLRPEVRNSVEVKFAVQAFSAVSNNNFVRFFKLVQSASYLSSCLLHGYFNQVRSRALKTLNMAHTVGPRSTTFPLDDIVRMLMFRDGDEASAFIQQYGLNVSDGVVELSRTSFQDPELPVSSHRSQVVMSKRSVLIGEVVNGGPLPNPPQHTPVCSFDAQNKYRDVAEATLFKGTEFKGALCNFAGGDLTEPPCNFREALDEKAALVSRCTEEVCSVLLEETLDSDIALLVQQILDVELQQIQKYIKRWRDVVFLRRQLKRQMRAFPAAPCFVDPRFRVRALAPSTPGHASIELLSKGLVNLGHSGNLTVEASWAPLDLPALVMQHLQNPPPKVFWKTLLLLPSEHETGASVKCFILKCLFLFLQLTDSLRWLLSRAPPEFPLSCQTLVGLVETGLSRDFSSRVYSHRRERASAGLPPPRPLPVIRLYNAVLEHIAQGVSSPELCGLSWPPVEFSAPGTREFVPHVGWNGSEHLKWIRDAILSLQLPEWDSESPTGRSALHKCSLSLKCEGGKVSWSSWAHTEEEEEEEEEQQEDCPEWVPWDDVLVVCIDHKLKDWTLSFSDLFSDLCSSIFSYAAQIPVSRRSRPLLTSCLDNLLQRVQSRARTRARTRRTRRTPGAKVQTCDCF</sequence>
<dbReference type="InterPro" id="IPR031907">
    <property type="entry name" value="MCM3AP_GANP"/>
</dbReference>
<dbReference type="Pfam" id="PF16766">
    <property type="entry name" value="CID_GANP"/>
    <property type="match status" value="1"/>
</dbReference>
<keyword evidence="8" id="KW-0488">Methylation</keyword>
<dbReference type="Gene3D" id="1.25.40.990">
    <property type="match status" value="1"/>
</dbReference>
<name>A0A3B4AL85_9GOBI</name>
<keyword evidence="17" id="KW-0175">Coiled coil</keyword>
<dbReference type="GO" id="GO:0005643">
    <property type="term" value="C:nuclear pore"/>
    <property type="evidence" value="ECO:0007669"/>
    <property type="project" value="UniProtKB-SubCell"/>
</dbReference>
<evidence type="ECO:0000256" key="21">
    <source>
        <dbReference type="ARBA" id="ARBA00038443"/>
    </source>
</evidence>
<dbReference type="SUPFAM" id="SSF54928">
    <property type="entry name" value="RNA-binding domain, RBD"/>
    <property type="match status" value="1"/>
</dbReference>
<dbReference type="Proteomes" id="UP000261520">
    <property type="component" value="Unplaced"/>
</dbReference>
<dbReference type="FunFam" id="1.25.40.990:FF:000003">
    <property type="entry name" value="germinal-center associated nuclear protein isoform X2"/>
    <property type="match status" value="1"/>
</dbReference>
<reference evidence="27" key="2">
    <citation type="submission" date="2025-09" db="UniProtKB">
        <authorList>
            <consortium name="Ensembl"/>
        </authorList>
    </citation>
    <scope>IDENTIFICATION</scope>
</reference>
<keyword evidence="16" id="KW-0811">Translocation</keyword>
<dbReference type="GO" id="GO:0015031">
    <property type="term" value="P:protein transport"/>
    <property type="evidence" value="ECO:0007669"/>
    <property type="project" value="UniProtKB-KW"/>
</dbReference>
<keyword evidence="14" id="KW-0653">Protein transport</keyword>
<evidence type="ECO:0000259" key="26">
    <source>
        <dbReference type="PROSITE" id="PS50250"/>
    </source>
</evidence>
<dbReference type="GO" id="GO:0061733">
    <property type="term" value="F:protein-lysine-acetyltransferase activity"/>
    <property type="evidence" value="ECO:0007669"/>
    <property type="project" value="UniProtKB-EC"/>
</dbReference>
<dbReference type="Gene3D" id="3.30.70.330">
    <property type="match status" value="1"/>
</dbReference>
<comment type="function">
    <text evidence="23">As a component of the TREX-2 complex, involved in the export of mRNAs to the cytoplasm through the nuclear pores. Through the acetylation of histones, affects the assembly of nucleosomes at immunoglobulin variable region genes and promotes the recruitment and positioning of transcription complex to favor DNA cytosine deaminase AICDA/AID targeting, hence promoting somatic hypermutations.</text>
</comment>
<dbReference type="Pfam" id="PF00076">
    <property type="entry name" value="RRM_1"/>
    <property type="match status" value="1"/>
</dbReference>
<dbReference type="GO" id="GO:0070390">
    <property type="term" value="C:transcription export complex 2"/>
    <property type="evidence" value="ECO:0007669"/>
    <property type="project" value="TreeGrafter"/>
</dbReference>
<keyword evidence="20" id="KW-0012">Acyltransferase</keyword>
<evidence type="ECO:0000256" key="3">
    <source>
        <dbReference type="ARBA" id="ARBA00004567"/>
    </source>
</evidence>
<reference evidence="27" key="1">
    <citation type="submission" date="2025-08" db="UniProtKB">
        <authorList>
            <consortium name="Ensembl"/>
        </authorList>
    </citation>
    <scope>IDENTIFICATION</scope>
</reference>
<dbReference type="SMART" id="SM00360">
    <property type="entry name" value="RRM"/>
    <property type="match status" value="1"/>
</dbReference>
<keyword evidence="28" id="KW-1185">Reference proteome</keyword>
<feature type="domain" description="PCI" evidence="26">
    <location>
        <begin position="853"/>
        <end position="1025"/>
    </location>
</feature>
<dbReference type="GO" id="GO:0006406">
    <property type="term" value="P:mRNA export from nucleus"/>
    <property type="evidence" value="ECO:0007669"/>
    <property type="project" value="TreeGrafter"/>
</dbReference>
<evidence type="ECO:0000256" key="5">
    <source>
        <dbReference type="ARBA" id="ARBA00013184"/>
    </source>
</evidence>
<dbReference type="PANTHER" id="PTHR12436:SF3">
    <property type="entry name" value="GERMINAL-CENTER ASSOCIATED NUCLEAR PROTEIN"/>
    <property type="match status" value="1"/>
</dbReference>
<keyword evidence="19" id="KW-0539">Nucleus</keyword>
<evidence type="ECO:0000256" key="2">
    <source>
        <dbReference type="ARBA" id="ARBA00004496"/>
    </source>
</evidence>
<evidence type="ECO:0000256" key="1">
    <source>
        <dbReference type="ARBA" id="ARBA00004286"/>
    </source>
</evidence>
<feature type="compositionally biased region" description="Basic and acidic residues" evidence="25">
    <location>
        <begin position="389"/>
        <end position="405"/>
    </location>
</feature>
<dbReference type="EC" id="2.3.1.48" evidence="5"/>
<dbReference type="GO" id="GO:0002376">
    <property type="term" value="P:immune system process"/>
    <property type="evidence" value="ECO:0007669"/>
    <property type="project" value="UniProtKB-KW"/>
</dbReference>
<dbReference type="InterPro" id="IPR045107">
    <property type="entry name" value="SAC3/GANP/THP3"/>
</dbReference>
<dbReference type="GO" id="GO:0005694">
    <property type="term" value="C:chromosome"/>
    <property type="evidence" value="ECO:0007669"/>
    <property type="project" value="UniProtKB-SubCell"/>
</dbReference>
<feature type="compositionally biased region" description="Low complexity" evidence="25">
    <location>
        <begin position="273"/>
        <end position="287"/>
    </location>
</feature>
<dbReference type="GO" id="GO:0005737">
    <property type="term" value="C:cytoplasm"/>
    <property type="evidence" value="ECO:0007669"/>
    <property type="project" value="UniProtKB-SubCell"/>
</dbReference>
<evidence type="ECO:0000256" key="10">
    <source>
        <dbReference type="ARBA" id="ARBA00022553"/>
    </source>
</evidence>
<evidence type="ECO:0000256" key="11">
    <source>
        <dbReference type="ARBA" id="ARBA00022679"/>
    </source>
</evidence>
<dbReference type="Pfam" id="PF16769">
    <property type="entry name" value="MCM3AP_GANP"/>
    <property type="match status" value="4"/>
</dbReference>
<keyword evidence="18" id="KW-0906">Nuclear pore complex</keyword>
<evidence type="ECO:0000256" key="7">
    <source>
        <dbReference type="ARBA" id="ARBA00022454"/>
    </source>
</evidence>
<evidence type="ECO:0000256" key="13">
    <source>
        <dbReference type="ARBA" id="ARBA00022859"/>
    </source>
</evidence>
<feature type="compositionally biased region" description="Low complexity" evidence="25">
    <location>
        <begin position="478"/>
        <end position="502"/>
    </location>
</feature>
<keyword evidence="6" id="KW-0813">Transport</keyword>
<dbReference type="PANTHER" id="PTHR12436">
    <property type="entry name" value="80 KDA MCM3-ASSOCIATED PROTEIN"/>
    <property type="match status" value="1"/>
</dbReference>
<organism evidence="27 28">
    <name type="scientific">Periophthalmus magnuspinnatus</name>
    <dbReference type="NCBI Taxonomy" id="409849"/>
    <lineage>
        <taxon>Eukaryota</taxon>
        <taxon>Metazoa</taxon>
        <taxon>Chordata</taxon>
        <taxon>Craniata</taxon>
        <taxon>Vertebrata</taxon>
        <taxon>Euteleostomi</taxon>
        <taxon>Actinopterygii</taxon>
        <taxon>Neopterygii</taxon>
        <taxon>Teleostei</taxon>
        <taxon>Neoteleostei</taxon>
        <taxon>Acanthomorphata</taxon>
        <taxon>Gobiaria</taxon>
        <taxon>Gobiiformes</taxon>
        <taxon>Gobioidei</taxon>
        <taxon>Gobiidae</taxon>
        <taxon>Oxudercinae</taxon>
        <taxon>Periophthalmus</taxon>
    </lineage>
</organism>
<dbReference type="Gene3D" id="6.10.250.1340">
    <property type="match status" value="1"/>
</dbReference>
<keyword evidence="7" id="KW-0158">Chromosome</keyword>
<feature type="region of interest" description="Disordered" evidence="25">
    <location>
        <begin position="259"/>
        <end position="438"/>
    </location>
</feature>
<evidence type="ECO:0000256" key="20">
    <source>
        <dbReference type="ARBA" id="ARBA00023315"/>
    </source>
</evidence>
<evidence type="ECO:0000256" key="19">
    <source>
        <dbReference type="ARBA" id="ARBA00023242"/>
    </source>
</evidence>
<feature type="region of interest" description="Disordered" evidence="25">
    <location>
        <begin position="1"/>
        <end position="50"/>
    </location>
</feature>
<protein>
    <recommendedName>
        <fullName evidence="24">Germinal-center associated nuclear protein</fullName>
        <ecNumber evidence="5">2.3.1.48</ecNumber>
    </recommendedName>
</protein>